<feature type="region of interest" description="Disordered" evidence="2">
    <location>
        <begin position="350"/>
        <end position="379"/>
    </location>
</feature>
<dbReference type="EMBL" id="JBHTJV010000011">
    <property type="protein sequence ID" value="MFD0917284.1"/>
    <property type="molecule type" value="Genomic_DNA"/>
</dbReference>
<accession>A0ABW3FH82</accession>
<sequence>MENLPEFYVDTTDHYPDILKGENCAGRRFNRTDETIQTYRRRFVGLHKKAHIRNRADQPMTNIEVVESVAVRSRALAKNTQMQYRAATFQAIRDGFDYDLMSYEQAQYLAELFDWRLSQVDVETPKPKPTLTSAGRSHYIHPDEMETIESLLDHHRSVDRAIKVVNRFGERTGLRLSEWFTSKVSGSSLIVNCAKFSPENGKGLAQTRCLELAPGCSDSEIEELHSSLEWLQQHVKIVGKGNFGGQMRKRFREIADKASPCRRLTIRTYRDQFRSNMIAAGFDRYSIAAAMGHSSADSQWSYGNRRQGRKNVGLPTPDSKLVALVKTGANTTAAAKYRAKQKEIDAKMAALDEKYPKDGSDGSESGQHHTHEPTLTPFD</sequence>
<dbReference type="Proteomes" id="UP001597101">
    <property type="component" value="Unassembled WGS sequence"/>
</dbReference>
<feature type="region of interest" description="Disordered" evidence="2">
    <location>
        <begin position="296"/>
        <end position="315"/>
    </location>
</feature>
<reference evidence="4" key="1">
    <citation type="journal article" date="2019" name="Int. J. Syst. Evol. Microbiol.">
        <title>The Global Catalogue of Microorganisms (GCM) 10K type strain sequencing project: providing services to taxonomists for standard genome sequencing and annotation.</title>
        <authorList>
            <consortium name="The Broad Institute Genomics Platform"/>
            <consortium name="The Broad Institute Genome Sequencing Center for Infectious Disease"/>
            <person name="Wu L."/>
            <person name="Ma J."/>
        </authorList>
    </citation>
    <scope>NUCLEOTIDE SEQUENCE [LARGE SCALE GENOMIC DNA]</scope>
    <source>
        <strain evidence="4">CCUG 60023</strain>
    </source>
</reference>
<feature type="compositionally biased region" description="Basic and acidic residues" evidence="2">
    <location>
        <begin position="350"/>
        <end position="372"/>
    </location>
</feature>
<evidence type="ECO:0008006" key="5">
    <source>
        <dbReference type="Google" id="ProtNLM"/>
    </source>
</evidence>
<comment type="caution">
    <text evidence="3">The sequence shown here is derived from an EMBL/GenBank/DDBJ whole genome shotgun (WGS) entry which is preliminary data.</text>
</comment>
<dbReference type="Gene3D" id="1.10.443.10">
    <property type="entry name" value="Intergrase catalytic core"/>
    <property type="match status" value="1"/>
</dbReference>
<keyword evidence="4" id="KW-1185">Reference proteome</keyword>
<organism evidence="3 4">
    <name type="scientific">Pseudahrensia aquimaris</name>
    <dbReference type="NCBI Taxonomy" id="744461"/>
    <lineage>
        <taxon>Bacteria</taxon>
        <taxon>Pseudomonadati</taxon>
        <taxon>Pseudomonadota</taxon>
        <taxon>Alphaproteobacteria</taxon>
        <taxon>Hyphomicrobiales</taxon>
        <taxon>Ahrensiaceae</taxon>
        <taxon>Pseudahrensia</taxon>
    </lineage>
</organism>
<proteinExistence type="predicted"/>
<dbReference type="InterPro" id="IPR011010">
    <property type="entry name" value="DNA_brk_join_enz"/>
</dbReference>
<dbReference type="RefSeq" id="WP_377213147.1">
    <property type="nucleotide sequence ID" value="NZ_JBHTJV010000011.1"/>
</dbReference>
<keyword evidence="1" id="KW-0233">DNA recombination</keyword>
<dbReference type="SUPFAM" id="SSF56349">
    <property type="entry name" value="DNA breaking-rejoining enzymes"/>
    <property type="match status" value="1"/>
</dbReference>
<gene>
    <name evidence="3" type="ORF">ACFQ14_12770</name>
</gene>
<protein>
    <recommendedName>
        <fullName evidence="5">Phage integrase family protein</fullName>
    </recommendedName>
</protein>
<evidence type="ECO:0000256" key="2">
    <source>
        <dbReference type="SAM" id="MobiDB-lite"/>
    </source>
</evidence>
<dbReference type="InterPro" id="IPR013762">
    <property type="entry name" value="Integrase-like_cat_sf"/>
</dbReference>
<evidence type="ECO:0000313" key="4">
    <source>
        <dbReference type="Proteomes" id="UP001597101"/>
    </source>
</evidence>
<evidence type="ECO:0000256" key="1">
    <source>
        <dbReference type="ARBA" id="ARBA00023172"/>
    </source>
</evidence>
<name>A0ABW3FH82_9HYPH</name>
<evidence type="ECO:0000313" key="3">
    <source>
        <dbReference type="EMBL" id="MFD0917284.1"/>
    </source>
</evidence>